<name>A0AAW0MVL9_9GOBI</name>
<accession>A0AAW0MVL9</accession>
<dbReference type="GO" id="GO:0071364">
    <property type="term" value="P:cellular response to epidermal growth factor stimulus"/>
    <property type="evidence" value="ECO:0007669"/>
    <property type="project" value="TreeGrafter"/>
</dbReference>
<gene>
    <name evidence="2" type="ORF">WMY93_029641</name>
</gene>
<feature type="region of interest" description="Disordered" evidence="1">
    <location>
        <begin position="366"/>
        <end position="390"/>
    </location>
</feature>
<dbReference type="AlphaFoldDB" id="A0AAW0MVL9"/>
<evidence type="ECO:0000313" key="3">
    <source>
        <dbReference type="Proteomes" id="UP001460270"/>
    </source>
</evidence>
<feature type="compositionally biased region" description="Polar residues" evidence="1">
    <location>
        <begin position="426"/>
        <end position="435"/>
    </location>
</feature>
<evidence type="ECO:0000256" key="1">
    <source>
        <dbReference type="SAM" id="MobiDB-lite"/>
    </source>
</evidence>
<dbReference type="InterPro" id="IPR052281">
    <property type="entry name" value="GAREM"/>
</dbReference>
<dbReference type="Proteomes" id="UP001460270">
    <property type="component" value="Unassembled WGS sequence"/>
</dbReference>
<dbReference type="PANTHER" id="PTHR14454:SF6">
    <property type="entry name" value="GRB2-ASSOCIATED AND REGULATOR OF MAPK PROTEIN 1"/>
    <property type="match status" value="1"/>
</dbReference>
<evidence type="ECO:0000313" key="2">
    <source>
        <dbReference type="EMBL" id="KAK7881232.1"/>
    </source>
</evidence>
<sequence>MPKFIVPEELLQGELWLDTMVHRWFSFCQEQFDIDDYSRAVRDVRTDWTDDGKSPKKKTANGSSCVSGGGVATQTASRLSWGERALVLRAFGEREPAPVLCKSDVPYEELWLDRMGGQTAKTTEGLVRSINNGCSTSAALPYPGPCSLSAITSLDVSLTPPPVPPKSEAVKEECRLLNAPPIPPRSSKQMPSVPVISKPRQQETRSPSPTLSYYSSGLHNMYDSEKYSSFFRQILEYKKSRQSRAGGPRASDQTQACYPCNWTKTKSNSLEPPATTLPAPLPSEGMSSRLSWPNHLTRDESQCTDEFLPSGCRSYYSYPRKRTHGSQKACTSSLVDFDGRDKSQANANVTLQTMSLNQFCVKSSSCNSEMDRDKPIEESDTKQSLSCPILPPRTAKSNAIKTNAEAELACDSKEDSSDISIEQDTTEASCSNPASPDNPAFCPTYNGSLRPAWPIDGNLLLQLTEEILSEDFKLSKLQVKKLMQFMNGWRPKI</sequence>
<dbReference type="GO" id="GO:0007173">
    <property type="term" value="P:epidermal growth factor receptor signaling pathway"/>
    <property type="evidence" value="ECO:0007669"/>
    <property type="project" value="TreeGrafter"/>
</dbReference>
<dbReference type="Gene3D" id="1.10.150.50">
    <property type="entry name" value="Transcription Factor, Ets-1"/>
    <property type="match status" value="1"/>
</dbReference>
<dbReference type="EMBL" id="JBBPFD010000022">
    <property type="protein sequence ID" value="KAK7881232.1"/>
    <property type="molecule type" value="Genomic_DNA"/>
</dbReference>
<dbReference type="InterPro" id="IPR013761">
    <property type="entry name" value="SAM/pointed_sf"/>
</dbReference>
<dbReference type="PANTHER" id="PTHR14454">
    <property type="entry name" value="GRB2-ASSOCIATED AND REGULATOR OF MAPK PROTEIN FAMILY MEMBER"/>
    <property type="match status" value="1"/>
</dbReference>
<reference evidence="3" key="1">
    <citation type="submission" date="2024-04" db="EMBL/GenBank/DDBJ databases">
        <title>Salinicola lusitanus LLJ914,a marine bacterium isolated from the Okinawa Trough.</title>
        <authorList>
            <person name="Li J."/>
        </authorList>
    </citation>
    <scope>NUCLEOTIDE SEQUENCE [LARGE SCALE GENOMIC DNA]</scope>
</reference>
<feature type="region of interest" description="Disordered" evidence="1">
    <location>
        <begin position="411"/>
        <end position="437"/>
    </location>
</feature>
<feature type="compositionally biased region" description="Polar residues" evidence="1">
    <location>
        <begin position="60"/>
        <end position="71"/>
    </location>
</feature>
<feature type="region of interest" description="Disordered" evidence="1">
    <location>
        <begin position="47"/>
        <end position="71"/>
    </location>
</feature>
<proteinExistence type="predicted"/>
<dbReference type="GO" id="GO:0070064">
    <property type="term" value="F:proline-rich region binding"/>
    <property type="evidence" value="ECO:0007669"/>
    <property type="project" value="TreeGrafter"/>
</dbReference>
<feature type="region of interest" description="Disordered" evidence="1">
    <location>
        <begin position="178"/>
        <end position="210"/>
    </location>
</feature>
<protein>
    <submittedName>
        <fullName evidence="2">Uncharacterized protein</fullName>
    </submittedName>
</protein>
<organism evidence="2 3">
    <name type="scientific">Mugilogobius chulae</name>
    <name type="common">yellowstripe goby</name>
    <dbReference type="NCBI Taxonomy" id="88201"/>
    <lineage>
        <taxon>Eukaryota</taxon>
        <taxon>Metazoa</taxon>
        <taxon>Chordata</taxon>
        <taxon>Craniata</taxon>
        <taxon>Vertebrata</taxon>
        <taxon>Euteleostomi</taxon>
        <taxon>Actinopterygii</taxon>
        <taxon>Neopterygii</taxon>
        <taxon>Teleostei</taxon>
        <taxon>Neoteleostei</taxon>
        <taxon>Acanthomorphata</taxon>
        <taxon>Gobiaria</taxon>
        <taxon>Gobiiformes</taxon>
        <taxon>Gobioidei</taxon>
        <taxon>Gobiidae</taxon>
        <taxon>Gobionellinae</taxon>
        <taxon>Mugilogobius</taxon>
    </lineage>
</organism>
<comment type="caution">
    <text evidence="2">The sequence shown here is derived from an EMBL/GenBank/DDBJ whole genome shotgun (WGS) entry which is preliminary data.</text>
</comment>
<feature type="compositionally biased region" description="Basic and acidic residues" evidence="1">
    <location>
        <begin position="369"/>
        <end position="381"/>
    </location>
</feature>
<keyword evidence="3" id="KW-1185">Reference proteome</keyword>